<sequence length="187" mass="21701">MQVYPNGGYTQNHYPVMDNDSYFCDDDYHYNNTVPWPPQNMQTRLEQGPPMPNQTCSINHLFKDNHQYSNGSSMPMNPGQWIPLHKTYHSNMDGYARHDHTENFKQGHQDYVARYPQFWGGEEQQYYTLNGRKGTISDSGNQYPGSVHLDVERSGGYGPCVPLDKQRRYSFEQNKAPPVWVTRGISE</sequence>
<proteinExistence type="predicted"/>
<keyword evidence="2" id="KW-1185">Reference proteome</keyword>
<dbReference type="EMBL" id="SDAM02000162">
    <property type="protein sequence ID" value="KAH6826678.1"/>
    <property type="molecule type" value="Genomic_DNA"/>
</dbReference>
<evidence type="ECO:0000313" key="1">
    <source>
        <dbReference type="EMBL" id="KAH6826678.1"/>
    </source>
</evidence>
<reference evidence="1 2" key="1">
    <citation type="journal article" date="2021" name="Nat. Commun.">
        <title>Incipient diploidization of the medicinal plant Perilla within 10,000 years.</title>
        <authorList>
            <person name="Zhang Y."/>
            <person name="Shen Q."/>
            <person name="Leng L."/>
            <person name="Zhang D."/>
            <person name="Chen S."/>
            <person name="Shi Y."/>
            <person name="Ning Z."/>
            <person name="Chen S."/>
        </authorList>
    </citation>
    <scope>NUCLEOTIDE SEQUENCE [LARGE SCALE GENOMIC DNA]</scope>
    <source>
        <strain evidence="2">cv. PC099</strain>
    </source>
</reference>
<evidence type="ECO:0000313" key="2">
    <source>
        <dbReference type="Proteomes" id="UP001190926"/>
    </source>
</evidence>
<gene>
    <name evidence="1" type="ORF">C2S53_002921</name>
</gene>
<dbReference type="AlphaFoldDB" id="A0AAD4J3T6"/>
<name>A0AAD4J3T6_PERFH</name>
<protein>
    <submittedName>
        <fullName evidence="1">Uncharacterized protein</fullName>
    </submittedName>
</protein>
<dbReference type="Proteomes" id="UP001190926">
    <property type="component" value="Unassembled WGS sequence"/>
</dbReference>
<accession>A0AAD4J3T6</accession>
<comment type="caution">
    <text evidence="1">The sequence shown here is derived from an EMBL/GenBank/DDBJ whole genome shotgun (WGS) entry which is preliminary data.</text>
</comment>
<organism evidence="1 2">
    <name type="scientific">Perilla frutescens var. hirtella</name>
    <name type="common">Perilla citriodora</name>
    <name type="synonym">Perilla setoyensis</name>
    <dbReference type="NCBI Taxonomy" id="608512"/>
    <lineage>
        <taxon>Eukaryota</taxon>
        <taxon>Viridiplantae</taxon>
        <taxon>Streptophyta</taxon>
        <taxon>Embryophyta</taxon>
        <taxon>Tracheophyta</taxon>
        <taxon>Spermatophyta</taxon>
        <taxon>Magnoliopsida</taxon>
        <taxon>eudicotyledons</taxon>
        <taxon>Gunneridae</taxon>
        <taxon>Pentapetalae</taxon>
        <taxon>asterids</taxon>
        <taxon>lamiids</taxon>
        <taxon>Lamiales</taxon>
        <taxon>Lamiaceae</taxon>
        <taxon>Nepetoideae</taxon>
        <taxon>Elsholtzieae</taxon>
        <taxon>Perilla</taxon>
    </lineage>
</organism>